<organism evidence="4 5">
    <name type="scientific">Raineya orbicola</name>
    <dbReference type="NCBI Taxonomy" id="2016530"/>
    <lineage>
        <taxon>Bacteria</taxon>
        <taxon>Pseudomonadati</taxon>
        <taxon>Bacteroidota</taxon>
        <taxon>Cytophagia</taxon>
        <taxon>Cytophagales</taxon>
        <taxon>Raineyaceae</taxon>
        <taxon>Raineya</taxon>
    </lineage>
</organism>
<dbReference type="PANTHER" id="PTHR30386:SF18">
    <property type="entry name" value="INNER MEMBRANE PROTEIN YIAV-RELATED"/>
    <property type="match status" value="1"/>
</dbReference>
<dbReference type="EMBL" id="NKXO01000047">
    <property type="protein sequence ID" value="PKQ66450.1"/>
    <property type="molecule type" value="Genomic_DNA"/>
</dbReference>
<keyword evidence="3" id="KW-1133">Transmembrane helix</keyword>
<keyword evidence="3" id="KW-0472">Membrane</keyword>
<proteinExistence type="predicted"/>
<comment type="caution">
    <text evidence="4">The sequence shown here is derived from an EMBL/GenBank/DDBJ whole genome shotgun (WGS) entry which is preliminary data.</text>
</comment>
<reference evidence="4 5" key="1">
    <citation type="submission" date="2017-06" db="EMBL/GenBank/DDBJ databases">
        <title>Raineya orbicola gen. nov., sp. nov. a slightly thermophilic bacterium of the phylum Bacteroidetes and the description of Raineyaceae fam. nov.</title>
        <authorList>
            <person name="Albuquerque L."/>
            <person name="Polonia A.R.M."/>
            <person name="Barroso C."/>
            <person name="Froufe H.J.C."/>
            <person name="Lage O."/>
            <person name="Lobo-Da-Cunha A."/>
            <person name="Egas C."/>
            <person name="Da Costa M.S."/>
        </authorList>
    </citation>
    <scope>NUCLEOTIDE SEQUENCE [LARGE SCALE GENOMIC DNA]</scope>
    <source>
        <strain evidence="4 5">SPSPC-11</strain>
    </source>
</reference>
<accession>A0A2N3I837</accession>
<dbReference type="RefSeq" id="WP_101359624.1">
    <property type="nucleotide sequence ID" value="NZ_NKXO01000047.1"/>
</dbReference>
<dbReference type="AlphaFoldDB" id="A0A2N3I837"/>
<name>A0A2N3I837_9BACT</name>
<dbReference type="SUPFAM" id="SSF51230">
    <property type="entry name" value="Single hybrid motif"/>
    <property type="match status" value="1"/>
</dbReference>
<evidence type="ECO:0000313" key="5">
    <source>
        <dbReference type="Proteomes" id="UP000233387"/>
    </source>
</evidence>
<feature type="compositionally biased region" description="Basic and acidic residues" evidence="2">
    <location>
        <begin position="439"/>
        <end position="461"/>
    </location>
</feature>
<protein>
    <submittedName>
        <fullName evidence="4">HlyD family secretion protein</fullName>
    </submittedName>
</protein>
<dbReference type="InterPro" id="IPR050739">
    <property type="entry name" value="MFP"/>
</dbReference>
<dbReference type="Gene3D" id="2.40.50.100">
    <property type="match status" value="1"/>
</dbReference>
<dbReference type="Proteomes" id="UP000233387">
    <property type="component" value="Unassembled WGS sequence"/>
</dbReference>
<dbReference type="InterPro" id="IPR011053">
    <property type="entry name" value="Single_hybrid_motif"/>
</dbReference>
<keyword evidence="3" id="KW-0812">Transmembrane</keyword>
<feature type="region of interest" description="Disordered" evidence="2">
    <location>
        <begin position="434"/>
        <end position="461"/>
    </location>
</feature>
<keyword evidence="1" id="KW-0175">Coiled coil</keyword>
<feature type="transmembrane region" description="Helical" evidence="3">
    <location>
        <begin position="32"/>
        <end position="52"/>
    </location>
</feature>
<feature type="coiled-coil region" evidence="1">
    <location>
        <begin position="238"/>
        <end position="286"/>
    </location>
</feature>
<evidence type="ECO:0000256" key="1">
    <source>
        <dbReference type="SAM" id="Coils"/>
    </source>
</evidence>
<feature type="coiled-coil region" evidence="1">
    <location>
        <begin position="115"/>
        <end position="149"/>
    </location>
</feature>
<evidence type="ECO:0000313" key="4">
    <source>
        <dbReference type="EMBL" id="PKQ66450.1"/>
    </source>
</evidence>
<dbReference type="OrthoDB" id="9760528at2"/>
<dbReference type="PANTHER" id="PTHR30386">
    <property type="entry name" value="MEMBRANE FUSION SUBUNIT OF EMRAB-TOLC MULTIDRUG EFFLUX PUMP"/>
    <property type="match status" value="1"/>
</dbReference>
<keyword evidence="5" id="KW-1185">Reference proteome</keyword>
<gene>
    <name evidence="4" type="ORF">Rain11_2361</name>
</gene>
<evidence type="ECO:0000256" key="3">
    <source>
        <dbReference type="SAM" id="Phobius"/>
    </source>
</evidence>
<evidence type="ECO:0000256" key="2">
    <source>
        <dbReference type="SAM" id="MobiDB-lite"/>
    </source>
</evidence>
<sequence length="461" mass="52613">MLRISNETINAKEVEKKVYSLRLVQTPKSARILTYWIIGILIFILFCMFLPWQQNVRGNGRVTAFAPQDRPQDVVAVIAGQIKEWKIQEGQFVAQGDTILILEEVKTEYFDPELSKRLEEQVLAKEESIEATQRNIIAIENQIAAFRQAQAASLEKARAKIDQNRNKVAIDSIELYNAKVQLELEEQQYKNAVEMVKTGILAQNNFLKREASYQEKVNKFQSAKNKLLASKDELYQSIADYNNIYADYLGKIQKAEAEKSYYQSYLANSKGELAEKQNKLASINIRNQRYFILAPQSGYVVKALRAGIGEQVKEGEAVVTIQPAQPHKAVELYVKAMDLPLLTKGTKVRLEFDGFPALQFSGWPAVSIGTFGGEVAVIDYVNTKDNKYRVLITPDKQDKPWPTQLRIGTGVYGWFMLRDVPIWYEIWRQLNGFPPSLEEEPRVKDEKLPPSPKDLKKEGKK</sequence>